<feature type="transmembrane region" description="Helical" evidence="1">
    <location>
        <begin position="97"/>
        <end position="117"/>
    </location>
</feature>
<protein>
    <submittedName>
        <fullName evidence="2">DUF1275 domain protein</fullName>
    </submittedName>
</protein>
<feature type="transmembrane region" description="Helical" evidence="1">
    <location>
        <begin position="165"/>
        <end position="186"/>
    </location>
</feature>
<reference evidence="2 3" key="1">
    <citation type="journal article" date="2024" name="IMA Fungus">
        <title>Apiospora arundinis, a panoply of carbohydrate-active enzymes and secondary metabolites.</title>
        <authorList>
            <person name="Sorensen T."/>
            <person name="Petersen C."/>
            <person name="Muurmann A.T."/>
            <person name="Christiansen J.V."/>
            <person name="Brundto M.L."/>
            <person name="Overgaard C.K."/>
            <person name="Boysen A.T."/>
            <person name="Wollenberg R.D."/>
            <person name="Larsen T.O."/>
            <person name="Sorensen J.L."/>
            <person name="Nielsen K.L."/>
            <person name="Sondergaard T.E."/>
        </authorList>
    </citation>
    <scope>NUCLEOTIDE SEQUENCE [LARGE SCALE GENOMIC DNA]</scope>
    <source>
        <strain evidence="2 3">AAU 773</strain>
    </source>
</reference>
<keyword evidence="3" id="KW-1185">Reference proteome</keyword>
<dbReference type="PANTHER" id="PTHR37488:SF7">
    <property type="entry name" value="DUF1275 DOMAIN PROTEIN"/>
    <property type="match status" value="1"/>
</dbReference>
<accession>A0ABR2HY75</accession>
<evidence type="ECO:0000313" key="2">
    <source>
        <dbReference type="EMBL" id="KAK8855075.1"/>
    </source>
</evidence>
<dbReference type="PANTHER" id="PTHR37488">
    <property type="entry name" value="DUF1275 DOMAIN-CONTAINING PROTEIN"/>
    <property type="match status" value="1"/>
</dbReference>
<feature type="transmembrane region" description="Helical" evidence="1">
    <location>
        <begin position="228"/>
        <end position="247"/>
    </location>
</feature>
<proteinExistence type="predicted"/>
<sequence>MMASTPTSEASVNHDDFESQLGYDTGSERDRLAAKVRGFLDEELSTTSGYIPLLVCCFVTGVVDGTLYNEYGTFVSMQTGNTIFVALGAWGQDKKPYGWAHSLCSIGCYTVGCWAFAKLHDLAGPRLRGTVVLSFSLQSLFVAVSAAIPQAGVIDSNYPFESRSYVGLTDLVMVALISFQAAGQIVTSRKLGIGEVPTLVITSLLCDLVIDGNLFAGFRENTKRNLRAAAFSLTLAGAIAGGCIAKATGTVKFCLWLTFAIKAFVTMLWMMGAKR</sequence>
<evidence type="ECO:0000313" key="3">
    <source>
        <dbReference type="Proteomes" id="UP001390339"/>
    </source>
</evidence>
<dbReference type="EMBL" id="JAPCWZ010000007">
    <property type="protein sequence ID" value="KAK8855075.1"/>
    <property type="molecule type" value="Genomic_DNA"/>
</dbReference>
<dbReference type="InterPro" id="IPR010699">
    <property type="entry name" value="DUF1275"/>
</dbReference>
<gene>
    <name evidence="2" type="ORF">PGQ11_010987</name>
</gene>
<comment type="caution">
    <text evidence="2">The sequence shown here is derived from an EMBL/GenBank/DDBJ whole genome shotgun (WGS) entry which is preliminary data.</text>
</comment>
<keyword evidence="1" id="KW-1133">Transmembrane helix</keyword>
<feature type="transmembrane region" description="Helical" evidence="1">
    <location>
        <begin position="129"/>
        <end position="153"/>
    </location>
</feature>
<keyword evidence="1" id="KW-0472">Membrane</keyword>
<name>A0ABR2HY75_9PEZI</name>
<organism evidence="2 3">
    <name type="scientific">Apiospora arundinis</name>
    <dbReference type="NCBI Taxonomy" id="335852"/>
    <lineage>
        <taxon>Eukaryota</taxon>
        <taxon>Fungi</taxon>
        <taxon>Dikarya</taxon>
        <taxon>Ascomycota</taxon>
        <taxon>Pezizomycotina</taxon>
        <taxon>Sordariomycetes</taxon>
        <taxon>Xylariomycetidae</taxon>
        <taxon>Amphisphaeriales</taxon>
        <taxon>Apiosporaceae</taxon>
        <taxon>Apiospora</taxon>
    </lineage>
</organism>
<dbReference type="Pfam" id="PF06912">
    <property type="entry name" value="DUF1275"/>
    <property type="match status" value="1"/>
</dbReference>
<keyword evidence="1" id="KW-0812">Transmembrane</keyword>
<dbReference type="Proteomes" id="UP001390339">
    <property type="component" value="Unassembled WGS sequence"/>
</dbReference>
<evidence type="ECO:0000256" key="1">
    <source>
        <dbReference type="SAM" id="Phobius"/>
    </source>
</evidence>
<feature type="transmembrane region" description="Helical" evidence="1">
    <location>
        <begin position="253"/>
        <end position="272"/>
    </location>
</feature>